<reference evidence="2 3" key="1">
    <citation type="journal article" date="2012" name="Antonie Van Leeuwenhoek">
        <title>Shewanella litorisediminis sp. nov., a gammaproteobacterium isolated from a tidal flat sediment.</title>
        <authorList>
            <person name="Lee M.H."/>
            <person name="Yoon J.H."/>
        </authorList>
    </citation>
    <scope>NUCLEOTIDE SEQUENCE [LARGE SCALE GENOMIC DNA]</scope>
    <source>
        <strain evidence="2 3">SMK1-12</strain>
    </source>
</reference>
<evidence type="ECO:0000256" key="1">
    <source>
        <dbReference type="SAM" id="SignalP"/>
    </source>
</evidence>
<evidence type="ECO:0000313" key="2">
    <source>
        <dbReference type="EMBL" id="QRH00856.1"/>
    </source>
</evidence>
<keyword evidence="1" id="KW-0732">Signal</keyword>
<sequence length="99" mass="11032">MKTLLITSSLLGFTLLGTTALATPMETMTVIYRSPVDYALYQQKAEMLGYFQLEVHEGIQLDAKSQLRQMATRFAQADNLLVHRSQSVEAPKLSVSAPR</sequence>
<dbReference type="RefSeq" id="WP_203324557.1">
    <property type="nucleotide sequence ID" value="NZ_CP069213.1"/>
</dbReference>
<organism evidence="2 3">
    <name type="scientific">Shewanella litorisediminis</name>
    <dbReference type="NCBI Taxonomy" id="1173586"/>
    <lineage>
        <taxon>Bacteria</taxon>
        <taxon>Pseudomonadati</taxon>
        <taxon>Pseudomonadota</taxon>
        <taxon>Gammaproteobacteria</taxon>
        <taxon>Alteromonadales</taxon>
        <taxon>Shewanellaceae</taxon>
        <taxon>Shewanella</taxon>
    </lineage>
</organism>
<gene>
    <name evidence="2" type="ORF">JQC75_13380</name>
</gene>
<feature type="signal peptide" evidence="1">
    <location>
        <begin position="1"/>
        <end position="22"/>
    </location>
</feature>
<accession>A0ABX7G0K4</accession>
<dbReference type="Proteomes" id="UP000596252">
    <property type="component" value="Chromosome"/>
</dbReference>
<keyword evidence="3" id="KW-1185">Reference proteome</keyword>
<evidence type="ECO:0000313" key="3">
    <source>
        <dbReference type="Proteomes" id="UP000596252"/>
    </source>
</evidence>
<proteinExistence type="predicted"/>
<name>A0ABX7G0K4_9GAMM</name>
<feature type="chain" id="PRO_5046286691" evidence="1">
    <location>
        <begin position="23"/>
        <end position="99"/>
    </location>
</feature>
<protein>
    <submittedName>
        <fullName evidence="2">Uncharacterized protein</fullName>
    </submittedName>
</protein>
<dbReference type="EMBL" id="CP069213">
    <property type="protein sequence ID" value="QRH00856.1"/>
    <property type="molecule type" value="Genomic_DNA"/>
</dbReference>